<feature type="signal peptide" evidence="2">
    <location>
        <begin position="1"/>
        <end position="22"/>
    </location>
</feature>
<comment type="caution">
    <text evidence="3">The sequence shown here is derived from an EMBL/GenBank/DDBJ whole genome shotgun (WGS) entry which is preliminary data.</text>
</comment>
<dbReference type="EMBL" id="JALLKP010000003">
    <property type="protein sequence ID" value="KAK2196176.1"/>
    <property type="molecule type" value="Genomic_DNA"/>
</dbReference>
<keyword evidence="4" id="KW-1185">Reference proteome</keyword>
<sequence>MKFGIGILIFLSQSLVFDYTSAKGITGTSRDILKSGNVENSVKPVIATLEPGVVDNEPDQRFFSYIKSFAESNSGKLLDDIIRIELLEPLENISPRQILKHKRLNGGFIQLGNGFYDKTWHLFNSILLAISSAIFVYIAIFDTISNYSLTTITAHVFSCLLLALTHDIMPLWLLIVLSFTVEGVACIALQFVKTQQRRQFALFSMCMVKGKLIYDLYAVIPFEFMNPAHTGLAGFIATFVFRTSNFMVIRMLYLYIVFLIAGSIFNSLPSYVTSGPEESNEAILATNTLKKMVCFTCAWPVAAIFPQVLSATTGVRNPLGPFVFFFTPTHDCFGILQVLQHD</sequence>
<name>A0AAD9PKE0_9APIC</name>
<evidence type="ECO:0000256" key="1">
    <source>
        <dbReference type="SAM" id="Phobius"/>
    </source>
</evidence>
<feature type="transmembrane region" description="Helical" evidence="1">
    <location>
        <begin position="212"/>
        <end position="241"/>
    </location>
</feature>
<protein>
    <recommendedName>
        <fullName evidence="5">Ion transport domain-containing protein</fullName>
    </recommendedName>
</protein>
<feature type="transmembrane region" description="Helical" evidence="1">
    <location>
        <begin position="147"/>
        <end position="165"/>
    </location>
</feature>
<organism evidence="3 4">
    <name type="scientific">Babesia duncani</name>
    <dbReference type="NCBI Taxonomy" id="323732"/>
    <lineage>
        <taxon>Eukaryota</taxon>
        <taxon>Sar</taxon>
        <taxon>Alveolata</taxon>
        <taxon>Apicomplexa</taxon>
        <taxon>Aconoidasida</taxon>
        <taxon>Piroplasmida</taxon>
        <taxon>Babesiidae</taxon>
        <taxon>Babesia</taxon>
    </lineage>
</organism>
<keyword evidence="1" id="KW-1133">Transmembrane helix</keyword>
<gene>
    <name evidence="3" type="ORF">BdWA1_002776</name>
</gene>
<feature type="transmembrane region" description="Helical" evidence="1">
    <location>
        <begin position="247"/>
        <end position="265"/>
    </location>
</feature>
<keyword evidence="1" id="KW-0812">Transmembrane</keyword>
<proteinExistence type="predicted"/>
<accession>A0AAD9PKE0</accession>
<dbReference type="Proteomes" id="UP001214638">
    <property type="component" value="Unassembled WGS sequence"/>
</dbReference>
<evidence type="ECO:0000256" key="2">
    <source>
        <dbReference type="SAM" id="SignalP"/>
    </source>
</evidence>
<evidence type="ECO:0000313" key="4">
    <source>
        <dbReference type="Proteomes" id="UP001214638"/>
    </source>
</evidence>
<evidence type="ECO:0008006" key="5">
    <source>
        <dbReference type="Google" id="ProtNLM"/>
    </source>
</evidence>
<feature type="transmembrane region" description="Helical" evidence="1">
    <location>
        <begin position="120"/>
        <end position="140"/>
    </location>
</feature>
<dbReference type="KEGG" id="bdw:94337073"/>
<evidence type="ECO:0000313" key="3">
    <source>
        <dbReference type="EMBL" id="KAK2196176.1"/>
    </source>
</evidence>
<keyword evidence="2" id="KW-0732">Signal</keyword>
<dbReference type="RefSeq" id="XP_067803018.1">
    <property type="nucleotide sequence ID" value="XM_067947796.1"/>
</dbReference>
<reference evidence="3" key="1">
    <citation type="journal article" date="2023" name="Nat. Microbiol.">
        <title>Babesia duncani multi-omics identifies virulence factors and drug targets.</title>
        <authorList>
            <person name="Singh P."/>
            <person name="Lonardi S."/>
            <person name="Liang Q."/>
            <person name="Vydyam P."/>
            <person name="Khabirova E."/>
            <person name="Fang T."/>
            <person name="Gihaz S."/>
            <person name="Thekkiniath J."/>
            <person name="Munshi M."/>
            <person name="Abel S."/>
            <person name="Ciampossin L."/>
            <person name="Batugedara G."/>
            <person name="Gupta M."/>
            <person name="Lu X.M."/>
            <person name="Lenz T."/>
            <person name="Chakravarty S."/>
            <person name="Cornillot E."/>
            <person name="Hu Y."/>
            <person name="Ma W."/>
            <person name="Gonzalez L.M."/>
            <person name="Sanchez S."/>
            <person name="Estrada K."/>
            <person name="Sanchez-Flores A."/>
            <person name="Montero E."/>
            <person name="Harb O.S."/>
            <person name="Le Roch K.G."/>
            <person name="Mamoun C.B."/>
        </authorList>
    </citation>
    <scope>NUCLEOTIDE SEQUENCE</scope>
    <source>
        <strain evidence="3">WA1</strain>
    </source>
</reference>
<keyword evidence="1" id="KW-0472">Membrane</keyword>
<feature type="chain" id="PRO_5042116046" description="Ion transport domain-containing protein" evidence="2">
    <location>
        <begin position="23"/>
        <end position="342"/>
    </location>
</feature>
<dbReference type="GeneID" id="94337073"/>
<feature type="transmembrane region" description="Helical" evidence="1">
    <location>
        <begin position="171"/>
        <end position="192"/>
    </location>
</feature>
<dbReference type="AlphaFoldDB" id="A0AAD9PKE0"/>